<dbReference type="PANTHER" id="PTHR36007">
    <property type="entry name" value="TRANSPORT PROTEIN-RELATED"/>
    <property type="match status" value="1"/>
</dbReference>
<sequence length="239" mass="25257" precursor="true">MRAIWLALCLVCAALSTEAAPSPSGEHASIGERLALGLEEAGLPEEVVIFGIATLPIVELRGAVPAGHVLMDVPSLAGPARAAASVKIYALSVAGNMLPVPFILLLLGPVSRWLMRFPAGKTFFDWLFARTRRKSASIEKYETLGLTVFVSIPLPVTGGWTGAVAAFLMGLSFRHAMLSIFLGVLISGIIMTTLSLMGWWGAVIAGIALLALALGALRRKLNGLSEKPEQAGESERPET</sequence>
<keyword evidence="4" id="KW-1185">Reference proteome</keyword>
<accession>A0A0G3EFF7</accession>
<dbReference type="KEGG" id="vbl:L21SP4_01841"/>
<keyword evidence="2" id="KW-0732">Signal</keyword>
<feature type="signal peptide" evidence="2">
    <location>
        <begin position="1"/>
        <end position="19"/>
    </location>
</feature>
<dbReference type="PANTHER" id="PTHR36007:SF2">
    <property type="entry name" value="TRANSPORT PROTEIN-RELATED"/>
    <property type="match status" value="1"/>
</dbReference>
<evidence type="ECO:0000313" key="4">
    <source>
        <dbReference type="Proteomes" id="UP000035268"/>
    </source>
</evidence>
<reference evidence="4" key="1">
    <citation type="submission" date="2015-02" db="EMBL/GenBank/DDBJ databases">
        <title>Description and complete genome sequence of the first cultured representative of the subdivision 5 of the Verrucomicrobia phylum.</title>
        <authorList>
            <person name="Spring S."/>
            <person name="Bunk B."/>
            <person name="Sproer C."/>
            <person name="Klenk H.-P."/>
        </authorList>
    </citation>
    <scope>NUCLEOTIDE SEQUENCE [LARGE SCALE GENOMIC DNA]</scope>
    <source>
        <strain evidence="4">L21-Fru-AB</strain>
    </source>
</reference>
<evidence type="ECO:0000256" key="1">
    <source>
        <dbReference type="SAM" id="Phobius"/>
    </source>
</evidence>
<feature type="transmembrane region" description="Helical" evidence="1">
    <location>
        <begin position="88"/>
        <end position="107"/>
    </location>
</feature>
<keyword evidence="1" id="KW-0812">Transmembrane</keyword>
<protein>
    <submittedName>
        <fullName evidence="3">Putative membrane protein</fullName>
    </submittedName>
</protein>
<feature type="transmembrane region" description="Helical" evidence="1">
    <location>
        <begin position="199"/>
        <end position="217"/>
    </location>
</feature>
<feature type="transmembrane region" description="Helical" evidence="1">
    <location>
        <begin position="176"/>
        <end position="193"/>
    </location>
</feature>
<keyword evidence="1" id="KW-1133">Transmembrane helix</keyword>
<dbReference type="OrthoDB" id="360192at2"/>
<dbReference type="AlphaFoldDB" id="A0A0G3EFF7"/>
<name>A0A0G3EFF7_9BACT</name>
<organism evidence="3 4">
    <name type="scientific">Kiritimatiella glycovorans</name>
    <dbReference type="NCBI Taxonomy" id="1307763"/>
    <lineage>
        <taxon>Bacteria</taxon>
        <taxon>Pseudomonadati</taxon>
        <taxon>Kiritimatiellota</taxon>
        <taxon>Kiritimatiellia</taxon>
        <taxon>Kiritimatiellales</taxon>
        <taxon>Kiritimatiellaceae</taxon>
        <taxon>Kiritimatiella</taxon>
    </lineage>
</organism>
<keyword evidence="1" id="KW-0472">Membrane</keyword>
<dbReference type="Proteomes" id="UP000035268">
    <property type="component" value="Chromosome"/>
</dbReference>
<evidence type="ECO:0000256" key="2">
    <source>
        <dbReference type="SAM" id="SignalP"/>
    </source>
</evidence>
<evidence type="ECO:0000313" key="3">
    <source>
        <dbReference type="EMBL" id="AKJ65078.1"/>
    </source>
</evidence>
<gene>
    <name evidence="3" type="ORF">L21SP4_01841</name>
</gene>
<dbReference type="STRING" id="1307763.L21SP4_01841"/>
<reference evidence="3 4" key="2">
    <citation type="journal article" date="2016" name="ISME J.">
        <title>Characterization of the first cultured representative of Verrucomicrobia subdivision 5 indicates the proposal of a novel phylum.</title>
        <authorList>
            <person name="Spring S."/>
            <person name="Bunk B."/>
            <person name="Sproer C."/>
            <person name="Schumann P."/>
            <person name="Rohde M."/>
            <person name="Tindall B.J."/>
            <person name="Klenk H.P."/>
        </authorList>
    </citation>
    <scope>NUCLEOTIDE SEQUENCE [LARGE SCALE GENOMIC DNA]</scope>
    <source>
        <strain evidence="3 4">L21-Fru-AB</strain>
    </source>
</reference>
<feature type="chain" id="PRO_5005184199" evidence="2">
    <location>
        <begin position="20"/>
        <end position="239"/>
    </location>
</feature>
<dbReference type="InterPro" id="IPR009577">
    <property type="entry name" value="Sm_multidrug_ex"/>
</dbReference>
<dbReference type="EMBL" id="CP010904">
    <property type="protein sequence ID" value="AKJ65078.1"/>
    <property type="molecule type" value="Genomic_DNA"/>
</dbReference>
<proteinExistence type="predicted"/>
<dbReference type="Pfam" id="PF06695">
    <property type="entry name" value="Sm_multidrug_ex"/>
    <property type="match status" value="1"/>
</dbReference>